<feature type="region of interest" description="Disordered" evidence="1">
    <location>
        <begin position="1"/>
        <end position="22"/>
    </location>
</feature>
<evidence type="ECO:0000313" key="3">
    <source>
        <dbReference type="Proteomes" id="UP001301871"/>
    </source>
</evidence>
<name>A0AAX3ZV60_9CAUD</name>
<dbReference type="Proteomes" id="UP001301871">
    <property type="component" value="Segment"/>
</dbReference>
<evidence type="ECO:0000256" key="1">
    <source>
        <dbReference type="SAM" id="MobiDB-lite"/>
    </source>
</evidence>
<feature type="compositionally biased region" description="Polar residues" evidence="1">
    <location>
        <begin position="1"/>
        <end position="17"/>
    </location>
</feature>
<dbReference type="GO" id="GO:0009055">
    <property type="term" value="F:electron transfer activity"/>
    <property type="evidence" value="ECO:0007669"/>
    <property type="project" value="InterPro"/>
</dbReference>
<dbReference type="EMBL" id="OR420734">
    <property type="protein sequence ID" value="WMM94894.1"/>
    <property type="molecule type" value="Genomic_DNA"/>
</dbReference>
<dbReference type="InterPro" id="IPR036369">
    <property type="entry name" value="HIPIP_sf"/>
</dbReference>
<organism evidence="2 3">
    <name type="scientific">Roseobacter phage CRP-804</name>
    <dbReference type="NCBI Taxonomy" id="3072850"/>
    <lineage>
        <taxon>Viruses</taxon>
        <taxon>Duplodnaviria</taxon>
        <taxon>Heunggongvirae</taxon>
        <taxon>Uroviricota</taxon>
        <taxon>Caudoviricetes</taxon>
        <taxon>Autographivirales</taxon>
        <taxon>Autographivirales incertae sedis</taxon>
        <taxon>Triteiavirus</taxon>
        <taxon>Triteiavirus CRP804</taxon>
    </lineage>
</organism>
<accession>A0AAX3ZV60</accession>
<reference evidence="2 3" key="1">
    <citation type="submission" date="2023-08" db="EMBL/GenBank/DDBJ databases">
        <authorList>
            <person name="Du S."/>
            <person name="Wu Z."/>
            <person name="Wu Y."/>
            <person name="Yang M."/>
            <person name="Shao J."/>
            <person name="Liu H."/>
            <person name="Zhao Y."/>
            <person name="Zhang Z."/>
        </authorList>
    </citation>
    <scope>NUCLEOTIDE SEQUENCE [LARGE SCALE GENOMIC DNA]</scope>
</reference>
<dbReference type="SUPFAM" id="SSF57652">
    <property type="entry name" value="HIPIP (high potential iron protein)"/>
    <property type="match status" value="1"/>
</dbReference>
<gene>
    <name evidence="2" type="ORF">CRP804_gp16</name>
</gene>
<proteinExistence type="predicted"/>
<keyword evidence="3" id="KW-1185">Reference proteome</keyword>
<protein>
    <submittedName>
        <fullName evidence="2">Uncharacterized protein</fullName>
    </submittedName>
</protein>
<dbReference type="GO" id="GO:0019646">
    <property type="term" value="P:aerobic electron transport chain"/>
    <property type="evidence" value="ECO:0007669"/>
    <property type="project" value="InterPro"/>
</dbReference>
<sequence>MARQRSATTGSKPTKQAQETKPKVVRKVCETCRFLDSQGSDRFRTHFCRRYPKTEIVTPDYWCGEWSAKDE</sequence>
<evidence type="ECO:0000313" key="2">
    <source>
        <dbReference type="EMBL" id="WMM94894.1"/>
    </source>
</evidence>